<keyword evidence="5 9" id="KW-0028">Amino-acid biosynthesis</keyword>
<keyword evidence="7 9" id="KW-0057">Aromatic amino acid biosynthesis</keyword>
<dbReference type="InterPro" id="IPR011060">
    <property type="entry name" value="RibuloseP-bd_barrel"/>
</dbReference>
<dbReference type="Pfam" id="PF00697">
    <property type="entry name" value="PRAI"/>
    <property type="match status" value="1"/>
</dbReference>
<proteinExistence type="inferred from homology"/>
<keyword evidence="6 9" id="KW-0822">Tryptophan biosynthesis</keyword>
<comment type="caution">
    <text evidence="11">The sequence shown here is derived from an EMBL/GenBank/DDBJ whole genome shotgun (WGS) entry which is preliminary data.</text>
</comment>
<dbReference type="InterPro" id="IPR001240">
    <property type="entry name" value="PRAI_dom"/>
</dbReference>
<dbReference type="NCBIfam" id="NF002298">
    <property type="entry name" value="PRK01222.1-4"/>
    <property type="match status" value="1"/>
</dbReference>
<dbReference type="EMBL" id="JAFBIL020000005">
    <property type="protein sequence ID" value="MBZ2208563.1"/>
    <property type="molecule type" value="Genomic_DNA"/>
</dbReference>
<evidence type="ECO:0000256" key="2">
    <source>
        <dbReference type="ARBA" id="ARBA00004664"/>
    </source>
</evidence>
<evidence type="ECO:0000256" key="7">
    <source>
        <dbReference type="ARBA" id="ARBA00023141"/>
    </source>
</evidence>
<name>A0ABS7SRI5_9BURK</name>
<evidence type="ECO:0000256" key="9">
    <source>
        <dbReference type="HAMAP-Rule" id="MF_00135"/>
    </source>
</evidence>
<evidence type="ECO:0000313" key="12">
    <source>
        <dbReference type="Proteomes" id="UP000809349"/>
    </source>
</evidence>
<dbReference type="EC" id="5.3.1.24" evidence="3 9"/>
<reference evidence="11 12" key="1">
    <citation type="submission" date="2021-08" db="EMBL/GenBank/DDBJ databases">
        <title>Massilia sp. R798.</title>
        <authorList>
            <person name="Baek J.H."/>
            <person name="Jung H.S."/>
            <person name="Kim K.R."/>
            <person name="Jeon C.O."/>
        </authorList>
    </citation>
    <scope>NUCLEOTIDE SEQUENCE [LARGE SCALE GENOMIC DNA]</scope>
    <source>
        <strain evidence="11 12">R798</strain>
    </source>
</reference>
<dbReference type="NCBIfam" id="NF002299">
    <property type="entry name" value="PRK01222.1-6"/>
    <property type="match status" value="1"/>
</dbReference>
<evidence type="ECO:0000256" key="1">
    <source>
        <dbReference type="ARBA" id="ARBA00001164"/>
    </source>
</evidence>
<evidence type="ECO:0000313" key="11">
    <source>
        <dbReference type="EMBL" id="MBZ2208563.1"/>
    </source>
</evidence>
<evidence type="ECO:0000256" key="5">
    <source>
        <dbReference type="ARBA" id="ARBA00022605"/>
    </source>
</evidence>
<dbReference type="CDD" id="cd00405">
    <property type="entry name" value="PRAI"/>
    <property type="match status" value="1"/>
</dbReference>
<dbReference type="PANTHER" id="PTHR42894">
    <property type="entry name" value="N-(5'-PHOSPHORIBOSYL)ANTHRANILATE ISOMERASE"/>
    <property type="match status" value="1"/>
</dbReference>
<keyword evidence="12" id="KW-1185">Reference proteome</keyword>
<dbReference type="GO" id="GO:0004640">
    <property type="term" value="F:phosphoribosylanthranilate isomerase activity"/>
    <property type="evidence" value="ECO:0007669"/>
    <property type="project" value="UniProtKB-EC"/>
</dbReference>
<protein>
    <recommendedName>
        <fullName evidence="4 9">N-(5'-phosphoribosyl)anthranilate isomerase</fullName>
        <shortName evidence="9">PRAI</shortName>
        <ecNumber evidence="3 9">5.3.1.24</ecNumber>
    </recommendedName>
</protein>
<dbReference type="Proteomes" id="UP000809349">
    <property type="component" value="Unassembled WGS sequence"/>
</dbReference>
<organism evidence="11 12">
    <name type="scientific">Massilia soli</name>
    <dbReference type="NCBI Taxonomy" id="2792854"/>
    <lineage>
        <taxon>Bacteria</taxon>
        <taxon>Pseudomonadati</taxon>
        <taxon>Pseudomonadota</taxon>
        <taxon>Betaproteobacteria</taxon>
        <taxon>Burkholderiales</taxon>
        <taxon>Oxalobacteraceae</taxon>
        <taxon>Telluria group</taxon>
        <taxon>Massilia</taxon>
    </lineage>
</organism>
<evidence type="ECO:0000259" key="10">
    <source>
        <dbReference type="Pfam" id="PF00697"/>
    </source>
</evidence>
<gene>
    <name evidence="9" type="primary">trpF</name>
    <name evidence="11" type="ORF">I4X03_014960</name>
</gene>
<dbReference type="InterPro" id="IPR013785">
    <property type="entry name" value="Aldolase_TIM"/>
</dbReference>
<comment type="catalytic activity">
    <reaction evidence="1 9">
        <text>N-(5-phospho-beta-D-ribosyl)anthranilate = 1-(2-carboxyphenylamino)-1-deoxy-D-ribulose 5-phosphate</text>
        <dbReference type="Rhea" id="RHEA:21540"/>
        <dbReference type="ChEBI" id="CHEBI:18277"/>
        <dbReference type="ChEBI" id="CHEBI:58613"/>
        <dbReference type="EC" id="5.3.1.24"/>
    </reaction>
</comment>
<keyword evidence="8 9" id="KW-0413">Isomerase</keyword>
<dbReference type="Gene3D" id="3.20.20.70">
    <property type="entry name" value="Aldolase class I"/>
    <property type="match status" value="1"/>
</dbReference>
<evidence type="ECO:0000256" key="8">
    <source>
        <dbReference type="ARBA" id="ARBA00023235"/>
    </source>
</evidence>
<evidence type="ECO:0000256" key="3">
    <source>
        <dbReference type="ARBA" id="ARBA00012572"/>
    </source>
</evidence>
<sequence>MPSGACRRKTARPSAGSNLKEAALQRTRIKICGLTRAQDVAAAAGAGADALGFVFYPKSPRFVTAAQAASLVSGVPPFVSSVGLFVNASVAEVAAITHIVPLALLQFHGDETPQQCAALAAAANRPFMRVFRVRPDTRGADLLEYESEYRAASPLFSGLLLDTFVDAYGGAGKVFDWSIVPKEIAPRVVLSGGLSVQNATDAVVRVRPYAVDISSGVEQQKGIKDAHKIAAFVQAVRVADATSESENHHERST</sequence>
<dbReference type="PANTHER" id="PTHR42894:SF1">
    <property type="entry name" value="N-(5'-PHOSPHORIBOSYL)ANTHRANILATE ISOMERASE"/>
    <property type="match status" value="1"/>
</dbReference>
<feature type="domain" description="N-(5'phosphoribosyl) anthranilate isomerase (PRAI)" evidence="10">
    <location>
        <begin position="29"/>
        <end position="235"/>
    </location>
</feature>
<comment type="similarity">
    <text evidence="9">Belongs to the TrpF family.</text>
</comment>
<dbReference type="InterPro" id="IPR044643">
    <property type="entry name" value="TrpF_fam"/>
</dbReference>
<accession>A0ABS7SRI5</accession>
<evidence type="ECO:0000256" key="6">
    <source>
        <dbReference type="ARBA" id="ARBA00022822"/>
    </source>
</evidence>
<dbReference type="HAMAP" id="MF_00135">
    <property type="entry name" value="PRAI"/>
    <property type="match status" value="1"/>
</dbReference>
<comment type="pathway">
    <text evidence="2 9">Amino-acid biosynthesis; L-tryptophan biosynthesis; L-tryptophan from chorismate: step 3/5.</text>
</comment>
<evidence type="ECO:0000256" key="4">
    <source>
        <dbReference type="ARBA" id="ARBA00022272"/>
    </source>
</evidence>
<dbReference type="SUPFAM" id="SSF51366">
    <property type="entry name" value="Ribulose-phoshate binding barrel"/>
    <property type="match status" value="1"/>
</dbReference>